<dbReference type="STRING" id="477680.SAMN05421788_112166"/>
<dbReference type="InterPro" id="IPR051398">
    <property type="entry name" value="Polysacch_Deacetylase"/>
</dbReference>
<dbReference type="GO" id="GO:0005576">
    <property type="term" value="C:extracellular region"/>
    <property type="evidence" value="ECO:0007669"/>
    <property type="project" value="UniProtKB-SubCell"/>
</dbReference>
<dbReference type="EMBL" id="FTOR01000012">
    <property type="protein sequence ID" value="SIT33455.1"/>
    <property type="molecule type" value="Genomic_DNA"/>
</dbReference>
<evidence type="ECO:0000313" key="4">
    <source>
        <dbReference type="EMBL" id="SIT33455.1"/>
    </source>
</evidence>
<dbReference type="Proteomes" id="UP000186917">
    <property type="component" value="Unassembled WGS sequence"/>
</dbReference>
<dbReference type="InterPro" id="IPR002509">
    <property type="entry name" value="NODB_dom"/>
</dbReference>
<dbReference type="KEGG" id="fln:FLA_4395"/>
<proteinExistence type="predicted"/>
<reference evidence="5" key="1">
    <citation type="submission" date="2017-01" db="EMBL/GenBank/DDBJ databases">
        <authorList>
            <person name="Varghese N."/>
            <person name="Submissions S."/>
        </authorList>
    </citation>
    <scope>NUCLEOTIDE SEQUENCE [LARGE SCALE GENOMIC DNA]</scope>
    <source>
        <strain evidence="5">DSM 21054</strain>
    </source>
</reference>
<dbReference type="SUPFAM" id="SSF88713">
    <property type="entry name" value="Glycoside hydrolase/deacetylase"/>
    <property type="match status" value="1"/>
</dbReference>
<evidence type="ECO:0000256" key="2">
    <source>
        <dbReference type="ARBA" id="ARBA00022729"/>
    </source>
</evidence>
<dbReference type="GO" id="GO:0005975">
    <property type="term" value="P:carbohydrate metabolic process"/>
    <property type="evidence" value="ECO:0007669"/>
    <property type="project" value="InterPro"/>
</dbReference>
<dbReference type="PROSITE" id="PS51677">
    <property type="entry name" value="NODB"/>
    <property type="match status" value="1"/>
</dbReference>
<dbReference type="GO" id="GO:0016810">
    <property type="term" value="F:hydrolase activity, acting on carbon-nitrogen (but not peptide) bonds"/>
    <property type="evidence" value="ECO:0007669"/>
    <property type="project" value="InterPro"/>
</dbReference>
<comment type="subcellular location">
    <subcellularLocation>
        <location evidence="1">Secreted</location>
    </subcellularLocation>
</comment>
<keyword evidence="5" id="KW-1185">Reference proteome</keyword>
<keyword evidence="2" id="KW-0732">Signal</keyword>
<evidence type="ECO:0000259" key="3">
    <source>
        <dbReference type="PROSITE" id="PS51677"/>
    </source>
</evidence>
<evidence type="ECO:0000256" key="1">
    <source>
        <dbReference type="ARBA" id="ARBA00004613"/>
    </source>
</evidence>
<dbReference type="PANTHER" id="PTHR34216:SF3">
    <property type="entry name" value="POLY-BETA-1,6-N-ACETYL-D-GLUCOSAMINE N-DEACETYLASE"/>
    <property type="match status" value="1"/>
</dbReference>
<protein>
    <submittedName>
        <fullName evidence="4">Peptidoglycan/xylan/chitin deacetylase, PgdA/CDA1 family</fullName>
    </submittedName>
</protein>
<dbReference type="CDD" id="cd10918">
    <property type="entry name" value="CE4_NodB_like_5s_6s"/>
    <property type="match status" value="1"/>
</dbReference>
<dbReference type="AlphaFoldDB" id="A0A173MLL9"/>
<dbReference type="InterPro" id="IPR011330">
    <property type="entry name" value="Glyco_hydro/deAcase_b/a-brl"/>
</dbReference>
<sequence>MKHTVPVLMYHAILHEEDDTSGYIHISLNAFERQMQWLAQQGYQTVTVSELGQGVSASAKCVAITFDDGYYSLYQLVTPVLRRYGFTATLFLTTFPVGASGYDVLPQLEKSYPVGDRPLTWQELTEMEQSCWDIQAHGHRHLVHNALPEEELHREIEESKSLIEQHLHKVVTYYAFPYGRYNNLCLQLCKQLGFGAVFTVQPGLAPDANQLFALPRVEINRWVNDEVFATKMRTGYSNRKQQWKWAFGKILYRNIRLKDVLKRMYDKVKK</sequence>
<accession>A0A173MLL9</accession>
<dbReference type="PANTHER" id="PTHR34216">
    <property type="match status" value="1"/>
</dbReference>
<dbReference type="RefSeq" id="WP_076382230.1">
    <property type="nucleotide sequence ID" value="NZ_AP017422.1"/>
</dbReference>
<dbReference type="Pfam" id="PF01522">
    <property type="entry name" value="Polysacc_deac_1"/>
    <property type="match status" value="1"/>
</dbReference>
<dbReference type="Gene3D" id="3.20.20.370">
    <property type="entry name" value="Glycoside hydrolase/deacetylase"/>
    <property type="match status" value="1"/>
</dbReference>
<dbReference type="OrthoDB" id="9778320at2"/>
<name>A0A173MLL9_9BACT</name>
<organism evidence="4 5">
    <name type="scientific">Filimonas lacunae</name>
    <dbReference type="NCBI Taxonomy" id="477680"/>
    <lineage>
        <taxon>Bacteria</taxon>
        <taxon>Pseudomonadati</taxon>
        <taxon>Bacteroidota</taxon>
        <taxon>Chitinophagia</taxon>
        <taxon>Chitinophagales</taxon>
        <taxon>Chitinophagaceae</taxon>
        <taxon>Filimonas</taxon>
    </lineage>
</organism>
<gene>
    <name evidence="4" type="ORF">SAMN05421788_112166</name>
</gene>
<feature type="domain" description="NodB homology" evidence="3">
    <location>
        <begin position="60"/>
        <end position="270"/>
    </location>
</feature>
<evidence type="ECO:0000313" key="5">
    <source>
        <dbReference type="Proteomes" id="UP000186917"/>
    </source>
</evidence>